<organism evidence="1 2">
    <name type="scientific">Desulfonema limicola</name>
    <dbReference type="NCBI Taxonomy" id="45656"/>
    <lineage>
        <taxon>Bacteria</taxon>
        <taxon>Pseudomonadati</taxon>
        <taxon>Thermodesulfobacteriota</taxon>
        <taxon>Desulfobacteria</taxon>
        <taxon>Desulfobacterales</taxon>
        <taxon>Desulfococcaceae</taxon>
        <taxon>Desulfonema</taxon>
    </lineage>
</organism>
<proteinExistence type="predicted"/>
<reference evidence="1" key="1">
    <citation type="journal article" date="2021" name="Microb. Physiol.">
        <title>Proteogenomic Insights into the Physiology of Marine, Sulfate-Reducing, Filamentous Desulfonema limicola and Desulfonema magnum.</title>
        <authorList>
            <person name="Schnaars V."/>
            <person name="Wohlbrand L."/>
            <person name="Scheve S."/>
            <person name="Hinrichs C."/>
            <person name="Reinhardt R."/>
            <person name="Rabus R."/>
        </authorList>
    </citation>
    <scope>NUCLEOTIDE SEQUENCE</scope>
    <source>
        <strain evidence="1">5ac10</strain>
    </source>
</reference>
<sequence>MKKIGICFIIVISSLLYNISQSSAGEIVWQTSKAEALALAKSQGKKILLFAGSMT</sequence>
<accession>A0A975BDY8</accession>
<keyword evidence="2" id="KW-1185">Reference proteome</keyword>
<protein>
    <submittedName>
        <fullName evidence="1">Uncharacterized protein</fullName>
    </submittedName>
</protein>
<evidence type="ECO:0000313" key="1">
    <source>
        <dbReference type="EMBL" id="QTA83686.1"/>
    </source>
</evidence>
<dbReference type="RefSeq" id="WP_207689493.1">
    <property type="nucleotide sequence ID" value="NZ_CP061799.1"/>
</dbReference>
<name>A0A975BDY8_9BACT</name>
<dbReference type="Proteomes" id="UP000663720">
    <property type="component" value="Chromosome"/>
</dbReference>
<dbReference type="EMBL" id="CP061799">
    <property type="protein sequence ID" value="QTA83686.1"/>
    <property type="molecule type" value="Genomic_DNA"/>
</dbReference>
<gene>
    <name evidence="1" type="ORF">dnl_61000</name>
</gene>
<dbReference type="KEGG" id="dli:dnl_61000"/>
<evidence type="ECO:0000313" key="2">
    <source>
        <dbReference type="Proteomes" id="UP000663720"/>
    </source>
</evidence>
<dbReference type="AlphaFoldDB" id="A0A975BDY8"/>